<evidence type="ECO:0000259" key="1">
    <source>
        <dbReference type="Pfam" id="PF04101"/>
    </source>
</evidence>
<feature type="domain" description="Glycosyl transferase family 28 C-terminal" evidence="1">
    <location>
        <begin position="233"/>
        <end position="274"/>
    </location>
</feature>
<evidence type="ECO:0000313" key="3">
    <source>
        <dbReference type="Proteomes" id="UP001316184"/>
    </source>
</evidence>
<gene>
    <name evidence="2" type="ORF">NQV15_15445</name>
</gene>
<sequence>MIGYYVHHHGQGHVHRATAIAAALETPVVGLSSLPRPPAWRGPWVELPRDDDGDTMVDAQAHGQLHWVPEHHGGLRARMAEVSAWIANVEPQLMVVDVSVEVSLLARLHGVPVVTVVLPGDRCDPAHQLVHSVARRLLAVWPPEARRLLRGVDEESDRLVRVGGMSRFDGRPIVLAAGRPSRRRVVVLAGAGGTDVTAEHLDRAMEQTTSWEWTVLGGPGAWVDDPWDLLCGADVVVSHAGQNAIAEIAAARRPAVVIPQPRPFGEQDVMAAGLAEGHWPVVVRGGFPATGWEELLDSAAGLDGLQWQGWNDGGGAARAAALIEAEARATMPESR</sequence>
<dbReference type="Proteomes" id="UP001316184">
    <property type="component" value="Chromosome"/>
</dbReference>
<dbReference type="EMBL" id="CP102173">
    <property type="protein sequence ID" value="UUP13229.1"/>
    <property type="molecule type" value="Genomic_DNA"/>
</dbReference>
<keyword evidence="3" id="KW-1185">Reference proteome</keyword>
<dbReference type="Gene3D" id="3.40.50.2000">
    <property type="entry name" value="Glycogen Phosphorylase B"/>
    <property type="match status" value="1"/>
</dbReference>
<dbReference type="Pfam" id="PF04101">
    <property type="entry name" value="Glyco_tran_28_C"/>
    <property type="match status" value="1"/>
</dbReference>
<name>A0ABY5M8F8_9ACTN</name>
<reference evidence="2 3" key="1">
    <citation type="submission" date="2022-08" db="EMBL/GenBank/DDBJ databases">
        <title>novel species in genus Aeromicrobium.</title>
        <authorList>
            <person name="Ye L."/>
        </authorList>
    </citation>
    <scope>NUCLEOTIDE SEQUENCE [LARGE SCALE GENOMIC DNA]</scope>
    <source>
        <strain evidence="3">zg-Y1379</strain>
    </source>
</reference>
<proteinExistence type="predicted"/>
<dbReference type="SUPFAM" id="SSF53756">
    <property type="entry name" value="UDP-Glycosyltransferase/glycogen phosphorylase"/>
    <property type="match status" value="1"/>
</dbReference>
<evidence type="ECO:0000313" key="2">
    <source>
        <dbReference type="EMBL" id="UUP13229.1"/>
    </source>
</evidence>
<accession>A0ABY5M8F8</accession>
<dbReference type="PANTHER" id="PTHR21015">
    <property type="entry name" value="UDP-N-ACETYLGLUCOSAMINE--N-ACETYLMURAMYL-(PENTAPEPTIDE) PYROPHOSPHORYL-UNDECAPRENOL N-ACETYLGLUCOSAMINE TRANSFERASE 1"/>
    <property type="match status" value="1"/>
</dbReference>
<dbReference type="PANTHER" id="PTHR21015:SF22">
    <property type="entry name" value="GLYCOSYLTRANSFERASE"/>
    <property type="match status" value="1"/>
</dbReference>
<protein>
    <recommendedName>
        <fullName evidence="1">Glycosyl transferase family 28 C-terminal domain-containing protein</fullName>
    </recommendedName>
</protein>
<dbReference type="InterPro" id="IPR007235">
    <property type="entry name" value="Glyco_trans_28_C"/>
</dbReference>
<dbReference type="RefSeq" id="WP_232400556.1">
    <property type="nucleotide sequence ID" value="NZ_CP102173.1"/>
</dbReference>
<organism evidence="2 3">
    <name type="scientific">Aeromicrobium wangtongii</name>
    <dbReference type="NCBI Taxonomy" id="2969247"/>
    <lineage>
        <taxon>Bacteria</taxon>
        <taxon>Bacillati</taxon>
        <taxon>Actinomycetota</taxon>
        <taxon>Actinomycetes</taxon>
        <taxon>Propionibacteriales</taxon>
        <taxon>Nocardioidaceae</taxon>
        <taxon>Aeromicrobium</taxon>
    </lineage>
</organism>